<keyword evidence="9" id="KW-0812">Transmembrane</keyword>
<sequence>MASIYKDSKTFVDMKMKHPPNQTLALFRRFMEQVDQMPTRHQIEQFVNDTFDPAGSEFEEWDPADWTPHPRFLNKIHDQDLQKFASDLNHIWKMLGRKMKDDVRVNEDQYSIIYVPHPVIVPGGRFREFYYWDSYWIIKGLLLSEMYSTVKGMLSNFVSIVDKIGFIPNGGRIYYTMRSHPPLLIPMVDEYLKTTNDYDWLSENFHLLEKEFDFWMTNRTIEVELDGANYTLARYYEESAGPRPESYKEDYLTSQSFRTTEEKENYYAELKTAAESGWDFSSRWFIHDGTNKEYPQKRKIVPNAPLEAPYKLKKILDFWIPKCSLVNVTSRIHPVKTSPRISLSTPRTPRRRPRPRYGHSRPVLLQLLAQYSQRMGNETKAAYYRQRADEWMKAVTAVLWHDEVGAWLDYDTLNDIKRDYFYPTNILPLWTNCFDVAKRDDYVSKVLKYLEKNQIMLNLGGIPTTLEHSGEQWDYPNAWPPLQYFVIMSLNNTEDPWAQRLAYEVSQRWVRSNYKAFNETHSMFEKYDATVSGGHGGGGEYEVQLGFGWTNGLIMDLLARYGDRLTADDHFVPDDVVLSAAPQQVVVSTAGQVMTGILALIISLAAGFIGMVVYKRRHYYVPGPSTMPNTRKVIPPNSNLYRKRIAYTELKDMNND</sequence>
<name>A0A154PN11_DUFNO</name>
<dbReference type="GO" id="GO:0005993">
    <property type="term" value="P:trehalose catabolic process"/>
    <property type="evidence" value="ECO:0007669"/>
    <property type="project" value="TreeGrafter"/>
</dbReference>
<evidence type="ECO:0000256" key="4">
    <source>
        <dbReference type="ARBA" id="ARBA00019905"/>
    </source>
</evidence>
<feature type="compositionally biased region" description="Basic residues" evidence="8">
    <location>
        <begin position="348"/>
        <end position="357"/>
    </location>
</feature>
<evidence type="ECO:0000313" key="11">
    <source>
        <dbReference type="Proteomes" id="UP000076502"/>
    </source>
</evidence>
<dbReference type="PROSITE" id="PS00927">
    <property type="entry name" value="TREHALASE_1"/>
    <property type="match status" value="1"/>
</dbReference>
<evidence type="ECO:0000256" key="6">
    <source>
        <dbReference type="ARBA" id="ARBA00023295"/>
    </source>
</evidence>
<dbReference type="Pfam" id="PF01204">
    <property type="entry name" value="Trehalase"/>
    <property type="match status" value="2"/>
</dbReference>
<dbReference type="PRINTS" id="PR00744">
    <property type="entry name" value="GLHYDRLASE37"/>
</dbReference>
<keyword evidence="6 7" id="KW-0326">Glycosidase</keyword>
<dbReference type="Proteomes" id="UP000076502">
    <property type="component" value="Unassembled WGS sequence"/>
</dbReference>
<keyword evidence="11" id="KW-1185">Reference proteome</keyword>
<comment type="similarity">
    <text evidence="2 7">Belongs to the glycosyl hydrolase 37 family.</text>
</comment>
<dbReference type="PROSITE" id="PS00928">
    <property type="entry name" value="TREHALASE_2"/>
    <property type="match status" value="1"/>
</dbReference>
<dbReference type="GO" id="GO:0004555">
    <property type="term" value="F:alpha,alpha-trehalase activity"/>
    <property type="evidence" value="ECO:0007669"/>
    <property type="project" value="UniProtKB-EC"/>
</dbReference>
<dbReference type="InterPro" id="IPR018232">
    <property type="entry name" value="Glyco_hydro_37_CS"/>
</dbReference>
<dbReference type="InterPro" id="IPR001661">
    <property type="entry name" value="Glyco_hydro_37"/>
</dbReference>
<proteinExistence type="inferred from homology"/>
<reference evidence="10 11" key="1">
    <citation type="submission" date="2015-07" db="EMBL/GenBank/DDBJ databases">
        <title>The genome of Dufourea novaeangliae.</title>
        <authorList>
            <person name="Pan H."/>
            <person name="Kapheim K."/>
        </authorList>
    </citation>
    <scope>NUCLEOTIDE SEQUENCE [LARGE SCALE GENOMIC DNA]</scope>
    <source>
        <strain evidence="10">0120121106</strain>
        <tissue evidence="10">Whole body</tissue>
    </source>
</reference>
<dbReference type="OrthoDB" id="3542292at2759"/>
<dbReference type="EC" id="3.2.1.28" evidence="3 7"/>
<accession>A0A154PN11</accession>
<feature type="region of interest" description="Disordered" evidence="8">
    <location>
        <begin position="338"/>
        <end position="357"/>
    </location>
</feature>
<keyword evidence="5 7" id="KW-0378">Hydrolase</keyword>
<protein>
    <recommendedName>
        <fullName evidence="4 7">Trehalase</fullName>
        <ecNumber evidence="3 7">3.2.1.28</ecNumber>
    </recommendedName>
    <alternativeName>
        <fullName evidence="7">Alpha-trehalose glucohydrolase</fullName>
    </alternativeName>
</protein>
<evidence type="ECO:0000313" key="10">
    <source>
        <dbReference type="EMBL" id="KZC12600.1"/>
    </source>
</evidence>
<dbReference type="AlphaFoldDB" id="A0A154PN11"/>
<feature type="compositionally biased region" description="Low complexity" evidence="8">
    <location>
        <begin position="338"/>
        <end position="347"/>
    </location>
</feature>
<evidence type="ECO:0000256" key="7">
    <source>
        <dbReference type="RuleBase" id="RU361180"/>
    </source>
</evidence>
<evidence type="ECO:0000256" key="2">
    <source>
        <dbReference type="ARBA" id="ARBA00005615"/>
    </source>
</evidence>
<comment type="catalytic activity">
    <reaction evidence="1 7">
        <text>alpha,alpha-trehalose + H2O = alpha-D-glucose + beta-D-glucose</text>
        <dbReference type="Rhea" id="RHEA:32675"/>
        <dbReference type="ChEBI" id="CHEBI:15377"/>
        <dbReference type="ChEBI" id="CHEBI:15903"/>
        <dbReference type="ChEBI" id="CHEBI:16551"/>
        <dbReference type="ChEBI" id="CHEBI:17925"/>
        <dbReference type="EC" id="3.2.1.28"/>
    </reaction>
</comment>
<evidence type="ECO:0000256" key="8">
    <source>
        <dbReference type="SAM" id="MobiDB-lite"/>
    </source>
</evidence>
<keyword evidence="9" id="KW-0472">Membrane</keyword>
<dbReference type="STRING" id="178035.A0A154PN11"/>
<dbReference type="SUPFAM" id="SSF48208">
    <property type="entry name" value="Six-hairpin glycosidases"/>
    <property type="match status" value="1"/>
</dbReference>
<dbReference type="EMBL" id="KQ434954">
    <property type="protein sequence ID" value="KZC12600.1"/>
    <property type="molecule type" value="Genomic_DNA"/>
</dbReference>
<dbReference type="PANTHER" id="PTHR23403">
    <property type="entry name" value="TREHALASE"/>
    <property type="match status" value="1"/>
</dbReference>
<keyword evidence="9" id="KW-1133">Transmembrane helix</keyword>
<evidence type="ECO:0000256" key="5">
    <source>
        <dbReference type="ARBA" id="ARBA00022801"/>
    </source>
</evidence>
<evidence type="ECO:0000256" key="1">
    <source>
        <dbReference type="ARBA" id="ARBA00001576"/>
    </source>
</evidence>
<dbReference type="InterPro" id="IPR008928">
    <property type="entry name" value="6-hairpin_glycosidase_sf"/>
</dbReference>
<evidence type="ECO:0000256" key="3">
    <source>
        <dbReference type="ARBA" id="ARBA00012757"/>
    </source>
</evidence>
<evidence type="ECO:0000256" key="9">
    <source>
        <dbReference type="SAM" id="Phobius"/>
    </source>
</evidence>
<dbReference type="Gene3D" id="1.50.10.10">
    <property type="match status" value="2"/>
</dbReference>
<dbReference type="PANTHER" id="PTHR23403:SF1">
    <property type="entry name" value="TREHALASE"/>
    <property type="match status" value="1"/>
</dbReference>
<feature type="transmembrane region" description="Helical" evidence="9">
    <location>
        <begin position="593"/>
        <end position="614"/>
    </location>
</feature>
<dbReference type="InterPro" id="IPR012341">
    <property type="entry name" value="6hp_glycosidase-like_sf"/>
</dbReference>
<gene>
    <name evidence="10" type="ORF">WN55_03353</name>
</gene>
<organism evidence="10 11">
    <name type="scientific">Dufourea novaeangliae</name>
    <name type="common">Sweat bee</name>
    <dbReference type="NCBI Taxonomy" id="178035"/>
    <lineage>
        <taxon>Eukaryota</taxon>
        <taxon>Metazoa</taxon>
        <taxon>Ecdysozoa</taxon>
        <taxon>Arthropoda</taxon>
        <taxon>Hexapoda</taxon>
        <taxon>Insecta</taxon>
        <taxon>Pterygota</taxon>
        <taxon>Neoptera</taxon>
        <taxon>Endopterygota</taxon>
        <taxon>Hymenoptera</taxon>
        <taxon>Apocrita</taxon>
        <taxon>Aculeata</taxon>
        <taxon>Apoidea</taxon>
        <taxon>Anthophila</taxon>
        <taxon>Halictidae</taxon>
        <taxon>Rophitinae</taxon>
        <taxon>Dufourea</taxon>
    </lineage>
</organism>